<dbReference type="Gene3D" id="6.10.280.180">
    <property type="entry name" value="Plasmodium RESA, N-terminal helical domain"/>
    <property type="match status" value="1"/>
</dbReference>
<feature type="domain" description="Plasmodium RESA N-terminal" evidence="2">
    <location>
        <begin position="145"/>
        <end position="268"/>
    </location>
</feature>
<name>A0ABY1UMQ3_9APIC</name>
<evidence type="ECO:0000259" key="2">
    <source>
        <dbReference type="Pfam" id="PF09687"/>
    </source>
</evidence>
<dbReference type="Proteomes" id="UP000831156">
    <property type="component" value="Chromosome 9"/>
</dbReference>
<keyword evidence="4" id="KW-1185">Reference proteome</keyword>
<proteinExistence type="predicted"/>
<feature type="compositionally biased region" description="Acidic residues" evidence="1">
    <location>
        <begin position="387"/>
        <end position="545"/>
    </location>
</feature>
<organism evidence="3 4">
    <name type="scientific">Plasmodium gaboni</name>
    <dbReference type="NCBI Taxonomy" id="647221"/>
    <lineage>
        <taxon>Eukaryota</taxon>
        <taxon>Sar</taxon>
        <taxon>Alveolata</taxon>
        <taxon>Apicomplexa</taxon>
        <taxon>Aconoidasida</taxon>
        <taxon>Haemosporida</taxon>
        <taxon>Plasmodiidae</taxon>
        <taxon>Plasmodium</taxon>
        <taxon>Plasmodium (Laverania)</taxon>
    </lineage>
</organism>
<evidence type="ECO:0000256" key="1">
    <source>
        <dbReference type="SAM" id="MobiDB-lite"/>
    </source>
</evidence>
<dbReference type="InterPro" id="IPR019111">
    <property type="entry name" value="PRESA_N"/>
</dbReference>
<gene>
    <name evidence="3" type="ORF">PGABG01_0900100</name>
</gene>
<dbReference type="PANTHER" id="PTHR36193">
    <property type="entry name" value="PHISTB DOMAIN-CONTAINING RESA-LIKE PROTEIN 1"/>
    <property type="match status" value="1"/>
</dbReference>
<evidence type="ECO:0000313" key="3">
    <source>
        <dbReference type="EMBL" id="SOV13858.1"/>
    </source>
</evidence>
<dbReference type="EMBL" id="LT969432">
    <property type="protein sequence ID" value="SOV13858.1"/>
    <property type="molecule type" value="Genomic_DNA"/>
</dbReference>
<feature type="compositionally biased region" description="Basic and acidic residues" evidence="1">
    <location>
        <begin position="374"/>
        <end position="386"/>
    </location>
</feature>
<feature type="region of interest" description="Disordered" evidence="1">
    <location>
        <begin position="363"/>
        <end position="545"/>
    </location>
</feature>
<protein>
    <recommendedName>
        <fullName evidence="2">Plasmodium RESA N-terminal domain-containing protein</fullName>
    </recommendedName>
</protein>
<accession>A0ABY1UMQ3</accession>
<evidence type="ECO:0000313" key="4">
    <source>
        <dbReference type="Proteomes" id="UP000831156"/>
    </source>
</evidence>
<reference evidence="3" key="1">
    <citation type="submission" date="2016-09" db="EMBL/GenBank/DDBJ databases">
        <authorList>
            <consortium name="Pathogen Informatics"/>
            <person name="Sun Q."/>
            <person name="Inoue M."/>
        </authorList>
    </citation>
    <scope>NUCLEOTIDE SEQUENCE</scope>
</reference>
<dbReference type="InterPro" id="IPR044885">
    <property type="entry name" value="PRESA_N_sf"/>
</dbReference>
<dbReference type="Pfam" id="PF09687">
    <property type="entry name" value="PRESAN"/>
    <property type="match status" value="1"/>
</dbReference>
<dbReference type="PANTHER" id="PTHR36193:SF23">
    <property type="entry name" value="PHISTB DOMAIN-CONTAINING RESA-LIKE PROTEIN 1"/>
    <property type="match status" value="1"/>
</dbReference>
<sequence length="545" mass="63838">MSTFKRSNSNTTEEIVYSNSSKCNGRKISLKSLFSRPSLLAPVNVCSYECNNAVGTQSNNLYNRNLAEAESAPEDVMESTKSSSNLYNSPHEHAESIIQKALNEGDSVFDGYKNLFSNLKEEEPYKRYNLNGLGEKNPLFTNGVDENLNKKIKGLVQNGYKNKQEMDELWKEVNKNEKDKYDNLGKDIFGHYVKTKALYDTPPRFAEATWKTVNEIYMLTEKNTESYLKVIFYDWFNGKKTTADEFYLLLCATKLVWRTVMDNINHSCMGMLTKCFELKKTTGKELSCTMILNKYKDAFSGTTRSRHSFVTNVENQEVKNYVPTKHNYENCLKTAPYIDDAQMPGYFLKSEYDEQPVHEHLENAVTNKPHPKMHYKEENKEVKENTEQENTEVENTEEENTEQENTEVENTEEENTDEEENKEEENTDEEENKEEENTDEEENKEEENTDEEENKEEENTEEENTEEENTEQENTEVENTEEENTEEEDTEEEENKEEENTDEEENKEEENTDEEENKEEENTDEEENKEEEEENTEDEDEDDLE</sequence>